<gene>
    <name evidence="2" type="ORF">ISU07_17420</name>
</gene>
<reference evidence="2" key="1">
    <citation type="submission" date="2020-11" db="EMBL/GenBank/DDBJ databases">
        <title>Nocardioides sp. nov., isolated from Soil of Cynanchum wilfordii Hemsley rhizosphere.</title>
        <authorList>
            <person name="Lee J.-S."/>
            <person name="Suh M.K."/>
            <person name="Kim J.-S."/>
        </authorList>
    </citation>
    <scope>NUCLEOTIDE SEQUENCE</scope>
    <source>
        <strain evidence="2">KCTC 19275</strain>
    </source>
</reference>
<proteinExistence type="predicted"/>
<feature type="transmembrane region" description="Helical" evidence="1">
    <location>
        <begin position="89"/>
        <end position="112"/>
    </location>
</feature>
<comment type="caution">
    <text evidence="2">The sequence shown here is derived from an EMBL/GenBank/DDBJ whole genome shotgun (WGS) entry which is preliminary data.</text>
</comment>
<keyword evidence="1" id="KW-0472">Membrane</keyword>
<dbReference type="RefSeq" id="WP_194708084.1">
    <property type="nucleotide sequence ID" value="NZ_JADKPN010000011.1"/>
</dbReference>
<name>A0A930VHK7_9ACTN</name>
<sequence>MNPSQHRVAAIAAALVGVCLFWTVAAIDVPHGASDAELLAWWQVSGNRWSGVWSGMAAIGVAVTVAVLRHHLGTVVAARDSAWMAFGRSMASAVAALWLVTGAVRACVGRLVEVVHEPLPGPDVLRAITAVNYALLGLSGMAVLGLMILGVSVAVLRTGVLARWVGWLGIGCATPVLAATLAQYGAYTTLLAIVWFLGLAVAIWRSQSVTSATVASSAASSAPASTVSATP</sequence>
<evidence type="ECO:0000256" key="1">
    <source>
        <dbReference type="SAM" id="Phobius"/>
    </source>
</evidence>
<feature type="transmembrane region" description="Helical" evidence="1">
    <location>
        <begin position="124"/>
        <end position="149"/>
    </location>
</feature>
<feature type="transmembrane region" description="Helical" evidence="1">
    <location>
        <begin position="184"/>
        <end position="204"/>
    </location>
</feature>
<dbReference type="EMBL" id="JADKPN010000011">
    <property type="protein sequence ID" value="MBF4764915.1"/>
    <property type="molecule type" value="Genomic_DNA"/>
</dbReference>
<keyword evidence="3" id="KW-1185">Reference proteome</keyword>
<protein>
    <recommendedName>
        <fullName evidence="4">DUF4386 family protein</fullName>
    </recommendedName>
</protein>
<keyword evidence="1" id="KW-1133">Transmembrane helix</keyword>
<evidence type="ECO:0000313" key="3">
    <source>
        <dbReference type="Proteomes" id="UP000640489"/>
    </source>
</evidence>
<organism evidence="2 3">
    <name type="scientific">Nocardioides islandensis</name>
    <dbReference type="NCBI Taxonomy" id="433663"/>
    <lineage>
        <taxon>Bacteria</taxon>
        <taxon>Bacillati</taxon>
        <taxon>Actinomycetota</taxon>
        <taxon>Actinomycetes</taxon>
        <taxon>Propionibacteriales</taxon>
        <taxon>Nocardioidaceae</taxon>
        <taxon>Nocardioides</taxon>
    </lineage>
</organism>
<evidence type="ECO:0000313" key="2">
    <source>
        <dbReference type="EMBL" id="MBF4764915.1"/>
    </source>
</evidence>
<feature type="transmembrane region" description="Helical" evidence="1">
    <location>
        <begin position="161"/>
        <end position="178"/>
    </location>
</feature>
<keyword evidence="1" id="KW-0812">Transmembrane</keyword>
<feature type="transmembrane region" description="Helical" evidence="1">
    <location>
        <begin position="50"/>
        <end position="68"/>
    </location>
</feature>
<accession>A0A930VHK7</accession>
<evidence type="ECO:0008006" key="4">
    <source>
        <dbReference type="Google" id="ProtNLM"/>
    </source>
</evidence>
<dbReference type="AlphaFoldDB" id="A0A930VHK7"/>
<dbReference type="Proteomes" id="UP000640489">
    <property type="component" value="Unassembled WGS sequence"/>
</dbReference>